<proteinExistence type="predicted"/>
<protein>
    <submittedName>
        <fullName evidence="1">Uncharacterized protein</fullName>
    </submittedName>
</protein>
<accession>A0ABP9GNP9</accession>
<evidence type="ECO:0000313" key="2">
    <source>
        <dbReference type="Proteomes" id="UP001500466"/>
    </source>
</evidence>
<reference evidence="2" key="1">
    <citation type="journal article" date="2019" name="Int. J. Syst. Evol. Microbiol.">
        <title>The Global Catalogue of Microorganisms (GCM) 10K type strain sequencing project: providing services to taxonomists for standard genome sequencing and annotation.</title>
        <authorList>
            <consortium name="The Broad Institute Genomics Platform"/>
            <consortium name="The Broad Institute Genome Sequencing Center for Infectious Disease"/>
            <person name="Wu L."/>
            <person name="Ma J."/>
        </authorList>
    </citation>
    <scope>NUCLEOTIDE SEQUENCE [LARGE SCALE GENOMIC DNA]</scope>
    <source>
        <strain evidence="2">JCM 17986</strain>
    </source>
</reference>
<name>A0ABP9GNP9_9ACTN</name>
<dbReference type="Proteomes" id="UP001500466">
    <property type="component" value="Unassembled WGS sequence"/>
</dbReference>
<gene>
    <name evidence="1" type="ORF">GCM10023205_06910</name>
</gene>
<dbReference type="RefSeq" id="WP_345673727.1">
    <property type="nucleotide sequence ID" value="NZ_BAABHS010000002.1"/>
</dbReference>
<keyword evidence="2" id="KW-1185">Reference proteome</keyword>
<dbReference type="EMBL" id="BAABHS010000002">
    <property type="protein sequence ID" value="GAA4949189.1"/>
    <property type="molecule type" value="Genomic_DNA"/>
</dbReference>
<sequence length="113" mass="12098">MLHLLCCSLCIMLVIMETRVRKSVPLTAADRDHLERLRAPGSAEREALSQVTGIVLDSDASEAEVLHALLLAGRAAVTEQVMLTGYAALAAAEDDEDRAARRAMRARAAALGD</sequence>
<organism evidence="1 2">
    <name type="scientific">Yinghuangia aomiensis</name>
    <dbReference type="NCBI Taxonomy" id="676205"/>
    <lineage>
        <taxon>Bacteria</taxon>
        <taxon>Bacillati</taxon>
        <taxon>Actinomycetota</taxon>
        <taxon>Actinomycetes</taxon>
        <taxon>Kitasatosporales</taxon>
        <taxon>Streptomycetaceae</taxon>
        <taxon>Yinghuangia</taxon>
    </lineage>
</organism>
<comment type="caution">
    <text evidence="1">The sequence shown here is derived from an EMBL/GenBank/DDBJ whole genome shotgun (WGS) entry which is preliminary data.</text>
</comment>
<evidence type="ECO:0000313" key="1">
    <source>
        <dbReference type="EMBL" id="GAA4949189.1"/>
    </source>
</evidence>